<dbReference type="Pfam" id="PF12833">
    <property type="entry name" value="HTH_18"/>
    <property type="match status" value="1"/>
</dbReference>
<dbReference type="InterPro" id="IPR018062">
    <property type="entry name" value="HTH_AraC-typ_CS"/>
</dbReference>
<dbReference type="InterPro" id="IPR018060">
    <property type="entry name" value="HTH_AraC"/>
</dbReference>
<dbReference type="AlphaFoldDB" id="A0A3B0CHM5"/>
<organism evidence="5 6">
    <name type="scientific">Paenibacillus ginsengarvi</name>
    <dbReference type="NCBI Taxonomy" id="400777"/>
    <lineage>
        <taxon>Bacteria</taxon>
        <taxon>Bacillati</taxon>
        <taxon>Bacillota</taxon>
        <taxon>Bacilli</taxon>
        <taxon>Bacillales</taxon>
        <taxon>Paenibacillaceae</taxon>
        <taxon>Paenibacillus</taxon>
    </lineage>
</organism>
<evidence type="ECO:0000256" key="2">
    <source>
        <dbReference type="ARBA" id="ARBA00023125"/>
    </source>
</evidence>
<dbReference type="InterPro" id="IPR009057">
    <property type="entry name" value="Homeodomain-like_sf"/>
</dbReference>
<feature type="domain" description="HTH araC/xylS-type" evidence="4">
    <location>
        <begin position="186"/>
        <end position="284"/>
    </location>
</feature>
<dbReference type="PROSITE" id="PS01124">
    <property type="entry name" value="HTH_ARAC_FAMILY_2"/>
    <property type="match status" value="1"/>
</dbReference>
<keyword evidence="2" id="KW-0238">DNA-binding</keyword>
<dbReference type="PROSITE" id="PS00041">
    <property type="entry name" value="HTH_ARAC_FAMILY_1"/>
    <property type="match status" value="1"/>
</dbReference>
<dbReference type="SUPFAM" id="SSF51215">
    <property type="entry name" value="Regulatory protein AraC"/>
    <property type="match status" value="1"/>
</dbReference>
<keyword evidence="1" id="KW-0805">Transcription regulation</keyword>
<evidence type="ECO:0000259" key="4">
    <source>
        <dbReference type="PROSITE" id="PS01124"/>
    </source>
</evidence>
<evidence type="ECO:0000313" key="6">
    <source>
        <dbReference type="Proteomes" id="UP000282311"/>
    </source>
</evidence>
<dbReference type="PANTHER" id="PTHR43280">
    <property type="entry name" value="ARAC-FAMILY TRANSCRIPTIONAL REGULATOR"/>
    <property type="match status" value="1"/>
</dbReference>
<name>A0A3B0CHM5_9BACL</name>
<dbReference type="PANTHER" id="PTHR43280:SF30">
    <property type="entry name" value="MMSAB OPERON REGULATORY PROTEIN"/>
    <property type="match status" value="1"/>
</dbReference>
<gene>
    <name evidence="5" type="ORF">D7M11_09050</name>
</gene>
<dbReference type="GO" id="GO:0043565">
    <property type="term" value="F:sequence-specific DNA binding"/>
    <property type="evidence" value="ECO:0007669"/>
    <property type="project" value="InterPro"/>
</dbReference>
<sequence>MHCLELPIPPLPQLMAVNKVAFKKDWLHYERSFPLYDLIIVHRGVFYITEDDTPYELREHQMIVLEPGKRHYGHKPCPVDSELYYLHFRHGAPLRTVKAEQIQWNSLFPVMTYHDLEPQEHSMYLPKLAELTVSQYEPIMNEMIRLRNHSVLEHMLPLQALLGQLLVMLQKTARSRSFSRSEQVCHSIIDYLYARMDRPFRLDEMAADLNFSVDYLSKCLKKHTGLAPLHYLNHIRIERAVSLLSDPNLTLQQIGEKVGITDYNYFLRLFRKMVGTPPAQYRASLYAYRRNDVSER</sequence>
<proteinExistence type="predicted"/>
<dbReference type="Proteomes" id="UP000282311">
    <property type="component" value="Unassembled WGS sequence"/>
</dbReference>
<dbReference type="InterPro" id="IPR037923">
    <property type="entry name" value="HTH-like"/>
</dbReference>
<dbReference type="EMBL" id="RBAH01000005">
    <property type="protein sequence ID" value="RKN85225.1"/>
    <property type="molecule type" value="Genomic_DNA"/>
</dbReference>
<dbReference type="SMART" id="SM00342">
    <property type="entry name" value="HTH_ARAC"/>
    <property type="match status" value="1"/>
</dbReference>
<evidence type="ECO:0000256" key="3">
    <source>
        <dbReference type="ARBA" id="ARBA00023163"/>
    </source>
</evidence>
<dbReference type="Gene3D" id="1.10.10.60">
    <property type="entry name" value="Homeodomain-like"/>
    <property type="match status" value="2"/>
</dbReference>
<comment type="caution">
    <text evidence="5">The sequence shown here is derived from an EMBL/GenBank/DDBJ whole genome shotgun (WGS) entry which is preliminary data.</text>
</comment>
<dbReference type="SUPFAM" id="SSF46689">
    <property type="entry name" value="Homeodomain-like"/>
    <property type="match status" value="2"/>
</dbReference>
<evidence type="ECO:0000256" key="1">
    <source>
        <dbReference type="ARBA" id="ARBA00023015"/>
    </source>
</evidence>
<keyword evidence="6" id="KW-1185">Reference proteome</keyword>
<dbReference type="OrthoDB" id="192171at2"/>
<protein>
    <submittedName>
        <fullName evidence="5">AraC family transcriptional regulator</fullName>
    </submittedName>
</protein>
<reference evidence="5 6" key="1">
    <citation type="journal article" date="2007" name="Int. J. Syst. Evol. Microbiol.">
        <title>Paenibacillus ginsengarvi sp. nov., isolated from soil from ginseng cultivation.</title>
        <authorList>
            <person name="Yoon M.H."/>
            <person name="Ten L.N."/>
            <person name="Im W.T."/>
        </authorList>
    </citation>
    <scope>NUCLEOTIDE SEQUENCE [LARGE SCALE GENOMIC DNA]</scope>
    <source>
        <strain evidence="5 6">KCTC 13059</strain>
    </source>
</reference>
<dbReference type="GO" id="GO:0003700">
    <property type="term" value="F:DNA-binding transcription factor activity"/>
    <property type="evidence" value="ECO:0007669"/>
    <property type="project" value="InterPro"/>
</dbReference>
<dbReference type="RefSeq" id="WP_120746877.1">
    <property type="nucleotide sequence ID" value="NZ_RBAH01000005.1"/>
</dbReference>
<keyword evidence="3" id="KW-0804">Transcription</keyword>
<accession>A0A3B0CHM5</accession>
<evidence type="ECO:0000313" key="5">
    <source>
        <dbReference type="EMBL" id="RKN85225.1"/>
    </source>
</evidence>